<evidence type="ECO:0000259" key="2">
    <source>
        <dbReference type="Pfam" id="PF25154"/>
    </source>
</evidence>
<accession>A0AA36MKV0</accession>
<feature type="domain" description="AP-5 complex subunit zeta-1 C-terminal TPR" evidence="2">
    <location>
        <begin position="241"/>
        <end position="429"/>
    </location>
</feature>
<name>A0AA36MKV0_9DINO</name>
<dbReference type="InterPro" id="IPR056856">
    <property type="entry name" value="TPR_AP5Z1_C"/>
</dbReference>
<dbReference type="InterPro" id="IPR028222">
    <property type="entry name" value="AP5Z1"/>
</dbReference>
<dbReference type="GO" id="GO:0044599">
    <property type="term" value="C:AP-5 adaptor complex"/>
    <property type="evidence" value="ECO:0007669"/>
    <property type="project" value="InterPro"/>
</dbReference>
<dbReference type="PANTHER" id="PTHR46488:SF1">
    <property type="entry name" value="AP-5 COMPLEX SUBUNIT ZETA-1"/>
    <property type="match status" value="1"/>
</dbReference>
<dbReference type="Gene3D" id="3.30.160.20">
    <property type="match status" value="1"/>
</dbReference>
<evidence type="ECO:0000313" key="3">
    <source>
        <dbReference type="EMBL" id="CAJ1371323.1"/>
    </source>
</evidence>
<evidence type="ECO:0000256" key="1">
    <source>
        <dbReference type="SAM" id="MobiDB-lite"/>
    </source>
</evidence>
<feature type="region of interest" description="Disordered" evidence="1">
    <location>
        <begin position="73"/>
        <end position="93"/>
    </location>
</feature>
<dbReference type="Proteomes" id="UP001178507">
    <property type="component" value="Unassembled WGS sequence"/>
</dbReference>
<dbReference type="PANTHER" id="PTHR46488">
    <property type="entry name" value="AP-5 COMPLEX SUBUNIT ZETA-1"/>
    <property type="match status" value="1"/>
</dbReference>
<protein>
    <recommendedName>
        <fullName evidence="2">AP-5 complex subunit zeta-1 C-terminal TPR domain-containing protein</fullName>
    </recommendedName>
</protein>
<sequence length="448" mass="49992">MKIARRYLQKGETIYDTKTYAGGGHQATVQVSALPGEWGQRMWAGHVCSTKQKAEQSAAEMALESIKQDKELMEEAEKPKGAGKGGAKGKGKGKGALWNPWELGWWNSRGSDLPRKPVLTEAIVGEVLEWKDSYGWIRPDVAIDHKLAARREGKVFVGKTDALDISLAPGTKVSFTVYEVGQSPGQWAFEAVLRNCLERTNINFGVNPQRTAAFMEQYERPEEPHADAQMMRLGLDRMSQPFKTVHQYIMRNQAGLGGVCVWETRDEAQLSMIRVLWNSLPVTPRVSSVCKLVPRFLRVYFDVLLANAPPECIEKVVPLLLQRFASLYPVDFFLNSVHTLIIDTLQAIFQQWPAFLMSLKREVVHAISTHLDLQGRLLVLHLCWIIGELLRTPPISDNGRGVAVFFEALETLAYQAISVGAQQSTEEGSATLAKSDWRGLPPSDPLPL</sequence>
<organism evidence="3 4">
    <name type="scientific">Effrenium voratum</name>
    <dbReference type="NCBI Taxonomy" id="2562239"/>
    <lineage>
        <taxon>Eukaryota</taxon>
        <taxon>Sar</taxon>
        <taxon>Alveolata</taxon>
        <taxon>Dinophyceae</taxon>
        <taxon>Suessiales</taxon>
        <taxon>Symbiodiniaceae</taxon>
        <taxon>Effrenium</taxon>
    </lineage>
</organism>
<comment type="caution">
    <text evidence="3">The sequence shown here is derived from an EMBL/GenBank/DDBJ whole genome shotgun (WGS) entry which is preliminary data.</text>
</comment>
<proteinExistence type="predicted"/>
<dbReference type="Pfam" id="PF25154">
    <property type="entry name" value="TPR_AP5Z1_C"/>
    <property type="match status" value="1"/>
</dbReference>
<evidence type="ECO:0000313" key="4">
    <source>
        <dbReference type="Proteomes" id="UP001178507"/>
    </source>
</evidence>
<dbReference type="AlphaFoldDB" id="A0AA36MKV0"/>
<keyword evidence="4" id="KW-1185">Reference proteome</keyword>
<dbReference type="EMBL" id="CAUJNA010000068">
    <property type="protein sequence ID" value="CAJ1371323.1"/>
    <property type="molecule type" value="Genomic_DNA"/>
</dbReference>
<gene>
    <name evidence="3" type="ORF">EVOR1521_LOCUS1648</name>
</gene>
<reference evidence="3" key="1">
    <citation type="submission" date="2023-08" db="EMBL/GenBank/DDBJ databases">
        <authorList>
            <person name="Chen Y."/>
            <person name="Shah S."/>
            <person name="Dougan E. K."/>
            <person name="Thang M."/>
            <person name="Chan C."/>
        </authorList>
    </citation>
    <scope>NUCLEOTIDE SEQUENCE</scope>
</reference>